<reference evidence="2 3" key="1">
    <citation type="submission" date="2019-12" db="EMBL/GenBank/DDBJ databases">
        <title>Strain KN286 was isolated from seawater, which was collected from Caroline Seamount in the tropical western Pacific.</title>
        <authorList>
            <person name="Wang Q."/>
        </authorList>
    </citation>
    <scope>NUCLEOTIDE SEQUENCE [LARGE SCALE GENOMIC DNA]</scope>
    <source>
        <strain evidence="2 3">KN286</strain>
    </source>
</reference>
<name>A0A6B0TQ14_9RHOB</name>
<feature type="region of interest" description="Disordered" evidence="1">
    <location>
        <begin position="243"/>
        <end position="269"/>
    </location>
</feature>
<comment type="caution">
    <text evidence="2">The sequence shown here is derived from an EMBL/GenBank/DDBJ whole genome shotgun (WGS) entry which is preliminary data.</text>
</comment>
<dbReference type="Proteomes" id="UP000436016">
    <property type="component" value="Unassembled WGS sequence"/>
</dbReference>
<sequence>MTLLTGLVLTVGIGTLAQFSEPIMASFQDEPPGVLTDDAYTVRAGREAKLDVFSNDNGEEMALLGGQPVIVDGPACGTAQIVNGTLVFSQSDGCEGRTVLTYGVGSGDSQATAQVVLNVIPDTTQVASADVSAKAAAPVTETTANVQIGAQAAAPAAPGLAAPSNVGEISPSEAMAAIRTRPDTVAPVVDQPDQAVAQQENPQAPTQVAAAASGLIAPPDDMATPSFGAVSLEAPAIAPPAAPQALAAAQPAPEQSPVIAPTDSAEAGPTVMASVGESNVVTPEADAEAESGFFARTASAFGSFFGDDEPALDTGTVSSENARTEAVRLTAAELPEEAMPTETAAQIIVPLTRDELQARARMSQTPGLEQSQTDGLFVADLVPAPLPEAEEQQVAALSDSVPATPADPGGALVQDSAADAELADAGEPEIEIEIIPASEAGFDVAAVDPNALPTRDAVADAPDCRVDLDLHAVSGGMIALDLDSKCRPSTLLHIEHAGMVITERTNSKGHLAMDLPALTKDATVSVRFDDGAAAKRDVYIDDIDRLARVVVAWNGDAQLDLHALEFGARPNSEGHVWAGKPSSYREARRSGGGFLMELGEEGLERAQVYTLPLSSRQDRGVVTMTLQVANGGSACGQEIGINVIRVEDGTGPDQRDILFSLRECGEGASGFVVRNAVKDIRVAGR</sequence>
<keyword evidence="3" id="KW-1185">Reference proteome</keyword>
<evidence type="ECO:0000313" key="3">
    <source>
        <dbReference type="Proteomes" id="UP000436016"/>
    </source>
</evidence>
<feature type="compositionally biased region" description="Low complexity" evidence="1">
    <location>
        <begin position="243"/>
        <end position="253"/>
    </location>
</feature>
<organism evidence="2 3">
    <name type="scientific">Oceanomicrobium pacificus</name>
    <dbReference type="NCBI Taxonomy" id="2692916"/>
    <lineage>
        <taxon>Bacteria</taxon>
        <taxon>Pseudomonadati</taxon>
        <taxon>Pseudomonadota</taxon>
        <taxon>Alphaproteobacteria</taxon>
        <taxon>Rhodobacterales</taxon>
        <taxon>Paracoccaceae</taxon>
        <taxon>Oceanomicrobium</taxon>
    </lineage>
</organism>
<dbReference type="RefSeq" id="WP_160852457.1">
    <property type="nucleotide sequence ID" value="NZ_WUWG01000001.1"/>
</dbReference>
<gene>
    <name evidence="2" type="ORF">GSH16_04875</name>
</gene>
<protein>
    <submittedName>
        <fullName evidence="2">Uncharacterized protein</fullName>
    </submittedName>
</protein>
<evidence type="ECO:0000313" key="2">
    <source>
        <dbReference type="EMBL" id="MXU64769.1"/>
    </source>
</evidence>
<dbReference type="EMBL" id="WUWG01000001">
    <property type="protein sequence ID" value="MXU64769.1"/>
    <property type="molecule type" value="Genomic_DNA"/>
</dbReference>
<evidence type="ECO:0000256" key="1">
    <source>
        <dbReference type="SAM" id="MobiDB-lite"/>
    </source>
</evidence>
<accession>A0A6B0TQ14</accession>
<dbReference type="AlphaFoldDB" id="A0A6B0TQ14"/>
<proteinExistence type="predicted"/>